<protein>
    <submittedName>
        <fullName evidence="2">Uncharacterized protein</fullName>
    </submittedName>
</protein>
<feature type="non-terminal residue" evidence="2">
    <location>
        <position position="349"/>
    </location>
</feature>
<proteinExistence type="predicted"/>
<reference evidence="2" key="1">
    <citation type="journal article" date="2014" name="Front. Microbiol.">
        <title>High frequency of phylogenetically diverse reductive dehalogenase-homologous genes in deep subseafloor sedimentary metagenomes.</title>
        <authorList>
            <person name="Kawai M."/>
            <person name="Futagami T."/>
            <person name="Toyoda A."/>
            <person name="Takaki Y."/>
            <person name="Nishi S."/>
            <person name="Hori S."/>
            <person name="Arai W."/>
            <person name="Tsubouchi T."/>
            <person name="Morono Y."/>
            <person name="Uchiyama I."/>
            <person name="Ito T."/>
            <person name="Fujiyama A."/>
            <person name="Inagaki F."/>
            <person name="Takami H."/>
        </authorList>
    </citation>
    <scope>NUCLEOTIDE SEQUENCE</scope>
    <source>
        <strain evidence="2">Expedition CK06-06</strain>
    </source>
</reference>
<organism evidence="2">
    <name type="scientific">marine sediment metagenome</name>
    <dbReference type="NCBI Taxonomy" id="412755"/>
    <lineage>
        <taxon>unclassified sequences</taxon>
        <taxon>metagenomes</taxon>
        <taxon>ecological metagenomes</taxon>
    </lineage>
</organism>
<feature type="coiled-coil region" evidence="1">
    <location>
        <begin position="262"/>
        <end position="289"/>
    </location>
</feature>
<keyword evidence="1" id="KW-0175">Coiled coil</keyword>
<dbReference type="AlphaFoldDB" id="X0T1E6"/>
<evidence type="ECO:0000256" key="1">
    <source>
        <dbReference type="SAM" id="Coils"/>
    </source>
</evidence>
<dbReference type="EMBL" id="BARS01008657">
    <property type="protein sequence ID" value="GAF81967.1"/>
    <property type="molecule type" value="Genomic_DNA"/>
</dbReference>
<evidence type="ECO:0000313" key="2">
    <source>
        <dbReference type="EMBL" id="GAF81967.1"/>
    </source>
</evidence>
<name>X0T1E6_9ZZZZ</name>
<accession>X0T1E6</accession>
<comment type="caution">
    <text evidence="2">The sequence shown here is derived from an EMBL/GenBank/DDBJ whole genome shotgun (WGS) entry which is preliminary data.</text>
</comment>
<sequence length="349" mass="39523">MLLILTSPALAYPPDPDNAALLYYQSYIAYEKADDTMREMVADLSRGKIEPNERIKNYIENCRGAINLAVAAAEIPNCNWGLKYSDGFSMLMSHLAQTRKLIFIIGAETRILASEGDYRQALDRCLTLRKISQHMGDETIISLLVAKALEKMADNHIQYLLGDMPQDLQTLAWLKNQLVIIESRPLSSKATSKYERELSLEHMHLDKLKELIEIVTGKPLAPDSKEAEQLRNVDQALIDKNRDYYINHMDALQTILSTPMTYEKAYTELKKLNEQLKKEVAENTAATITSIVAPAYQKIYNIETRENTFSNAIRAAVEVYITKVKTGQLPEELPAGLPKDLFSGKDFKY</sequence>
<gene>
    <name evidence="2" type="ORF">S01H1_16452</name>
</gene>